<dbReference type="EMBL" id="JAUJYN010000006">
    <property type="protein sequence ID" value="KAK1268344.1"/>
    <property type="molecule type" value="Genomic_DNA"/>
</dbReference>
<sequence>MGNCQASEAATAVVHHPGGRVERLYWPTLARDLMRSNPDHYVALLTPASAAAGGGTARVAARVKLLRPRDMLVLGHVYRLVSAQEIAKGLRARKLEKMRMNQAAESDHGIGSADPDKFNRACQRPTTQDKNQLKDSQSVGRHRQWRPSLQSISEDESVRRHINMSS</sequence>
<comment type="caution">
    <text evidence="2">The sequence shown here is derived from an EMBL/GenBank/DDBJ whole genome shotgun (WGS) entry which is preliminary data.</text>
</comment>
<dbReference type="PANTHER" id="PTHR33413:SF35">
    <property type="entry name" value="OS09G0381600 PROTEIN"/>
    <property type="match status" value="1"/>
</dbReference>
<feature type="region of interest" description="Disordered" evidence="1">
    <location>
        <begin position="101"/>
        <end position="166"/>
    </location>
</feature>
<evidence type="ECO:0000313" key="2">
    <source>
        <dbReference type="EMBL" id="KAK1268344.1"/>
    </source>
</evidence>
<feature type="compositionally biased region" description="Polar residues" evidence="1">
    <location>
        <begin position="124"/>
        <end position="139"/>
    </location>
</feature>
<accession>A0AAV9AVN2</accession>
<evidence type="ECO:0000256" key="1">
    <source>
        <dbReference type="SAM" id="MobiDB-lite"/>
    </source>
</evidence>
<reference evidence="2" key="1">
    <citation type="journal article" date="2023" name="Nat. Commun.">
        <title>Diploid and tetraploid genomes of Acorus and the evolution of monocots.</title>
        <authorList>
            <person name="Ma L."/>
            <person name="Liu K.W."/>
            <person name="Li Z."/>
            <person name="Hsiao Y.Y."/>
            <person name="Qi Y."/>
            <person name="Fu T."/>
            <person name="Tang G.D."/>
            <person name="Zhang D."/>
            <person name="Sun W.H."/>
            <person name="Liu D.K."/>
            <person name="Li Y."/>
            <person name="Chen G.Z."/>
            <person name="Liu X.D."/>
            <person name="Liao X.Y."/>
            <person name="Jiang Y.T."/>
            <person name="Yu X."/>
            <person name="Hao Y."/>
            <person name="Huang J."/>
            <person name="Zhao X.W."/>
            <person name="Ke S."/>
            <person name="Chen Y.Y."/>
            <person name="Wu W.L."/>
            <person name="Hsu J.L."/>
            <person name="Lin Y.F."/>
            <person name="Huang M.D."/>
            <person name="Li C.Y."/>
            <person name="Huang L."/>
            <person name="Wang Z.W."/>
            <person name="Zhao X."/>
            <person name="Zhong W.Y."/>
            <person name="Peng D.H."/>
            <person name="Ahmad S."/>
            <person name="Lan S."/>
            <person name="Zhang J.S."/>
            <person name="Tsai W.C."/>
            <person name="Van de Peer Y."/>
            <person name="Liu Z.J."/>
        </authorList>
    </citation>
    <scope>NUCLEOTIDE SEQUENCE</scope>
    <source>
        <strain evidence="2">SCP</strain>
    </source>
</reference>
<protein>
    <submittedName>
        <fullName evidence="2">Uncharacterized protein</fullName>
    </submittedName>
</protein>
<dbReference type="AlphaFoldDB" id="A0AAV9AVN2"/>
<dbReference type="PANTHER" id="PTHR33413">
    <property type="entry name" value="EXPRESSED PROTEIN"/>
    <property type="match status" value="1"/>
</dbReference>
<reference evidence="2" key="2">
    <citation type="submission" date="2023-06" db="EMBL/GenBank/DDBJ databases">
        <authorList>
            <person name="Ma L."/>
            <person name="Liu K.-W."/>
            <person name="Li Z."/>
            <person name="Hsiao Y.-Y."/>
            <person name="Qi Y."/>
            <person name="Fu T."/>
            <person name="Tang G."/>
            <person name="Zhang D."/>
            <person name="Sun W.-H."/>
            <person name="Liu D.-K."/>
            <person name="Li Y."/>
            <person name="Chen G.-Z."/>
            <person name="Liu X.-D."/>
            <person name="Liao X.-Y."/>
            <person name="Jiang Y.-T."/>
            <person name="Yu X."/>
            <person name="Hao Y."/>
            <person name="Huang J."/>
            <person name="Zhao X.-W."/>
            <person name="Ke S."/>
            <person name="Chen Y.-Y."/>
            <person name="Wu W.-L."/>
            <person name="Hsu J.-L."/>
            <person name="Lin Y.-F."/>
            <person name="Huang M.-D."/>
            <person name="Li C.-Y."/>
            <person name="Huang L."/>
            <person name="Wang Z.-W."/>
            <person name="Zhao X."/>
            <person name="Zhong W.-Y."/>
            <person name="Peng D.-H."/>
            <person name="Ahmad S."/>
            <person name="Lan S."/>
            <person name="Zhang J.-S."/>
            <person name="Tsai W.-C."/>
            <person name="Van De Peer Y."/>
            <person name="Liu Z.-J."/>
        </authorList>
    </citation>
    <scope>NUCLEOTIDE SEQUENCE</scope>
    <source>
        <strain evidence="2">SCP</strain>
        <tissue evidence="2">Leaves</tissue>
    </source>
</reference>
<keyword evidence="3" id="KW-1185">Reference proteome</keyword>
<proteinExistence type="predicted"/>
<dbReference type="Pfam" id="PF14009">
    <property type="entry name" value="PADRE"/>
    <property type="match status" value="1"/>
</dbReference>
<evidence type="ECO:0000313" key="3">
    <source>
        <dbReference type="Proteomes" id="UP001179952"/>
    </source>
</evidence>
<name>A0AAV9AVN2_ACOGR</name>
<dbReference type="Proteomes" id="UP001179952">
    <property type="component" value="Unassembled WGS sequence"/>
</dbReference>
<gene>
    <name evidence="2" type="ORF">QJS04_geneDACA006822</name>
</gene>
<organism evidence="2 3">
    <name type="scientific">Acorus gramineus</name>
    <name type="common">Dwarf sweet flag</name>
    <dbReference type="NCBI Taxonomy" id="55184"/>
    <lineage>
        <taxon>Eukaryota</taxon>
        <taxon>Viridiplantae</taxon>
        <taxon>Streptophyta</taxon>
        <taxon>Embryophyta</taxon>
        <taxon>Tracheophyta</taxon>
        <taxon>Spermatophyta</taxon>
        <taxon>Magnoliopsida</taxon>
        <taxon>Liliopsida</taxon>
        <taxon>Acoraceae</taxon>
        <taxon>Acorus</taxon>
    </lineage>
</organism>
<dbReference type="InterPro" id="IPR025322">
    <property type="entry name" value="PADRE_dom"/>
</dbReference>